<accession>A0ABW4TTY5</accession>
<keyword evidence="3" id="KW-1185">Reference proteome</keyword>
<proteinExistence type="predicted"/>
<dbReference type="Gene3D" id="2.40.33.20">
    <property type="entry name" value="PK beta-barrel domain-like"/>
    <property type="match status" value="1"/>
</dbReference>
<evidence type="ECO:0000259" key="1">
    <source>
        <dbReference type="PROSITE" id="PS51340"/>
    </source>
</evidence>
<dbReference type="RefSeq" id="WP_343920625.1">
    <property type="nucleotide sequence ID" value="NZ_BAAAJT010000002.1"/>
</dbReference>
<dbReference type="SUPFAM" id="SSF50800">
    <property type="entry name" value="PK beta-barrel domain-like"/>
    <property type="match status" value="1"/>
</dbReference>
<protein>
    <submittedName>
        <fullName evidence="2">MOSC domain-containing protein</fullName>
    </submittedName>
</protein>
<dbReference type="Pfam" id="PF03473">
    <property type="entry name" value="MOSC"/>
    <property type="match status" value="1"/>
</dbReference>
<gene>
    <name evidence="2" type="ORF">ACFSDE_17010</name>
</gene>
<comment type="caution">
    <text evidence="2">The sequence shown here is derived from an EMBL/GenBank/DDBJ whole genome shotgun (WGS) entry which is preliminary data.</text>
</comment>
<dbReference type="InterPro" id="IPR005302">
    <property type="entry name" value="MoCF_Sase_C"/>
</dbReference>
<sequence>MTFLIRSVNVGTPRPSDFAELGRTSIDKQPVPGRVRATRLGLEGDQVSDTQHHGGVDQAVYAFAREDLDRWTEALGQPVRDGGFGENLTTSGYDVNAAEVGERWRIGTAVLEVASIRTPCNDFKGWMGHEGFDNTAWVKRFTADCRPGPYLRVVEEGDLGAGDEVEVVHRPGHGITVAHMFRALSTDRTLLPDLLVVDDLVEEARRKAEAYVAARR</sequence>
<dbReference type="InterPro" id="IPR011037">
    <property type="entry name" value="Pyrv_Knase-like_insert_dom_sf"/>
</dbReference>
<dbReference type="PANTHER" id="PTHR30212">
    <property type="entry name" value="PROTEIN YIIM"/>
    <property type="match status" value="1"/>
</dbReference>
<dbReference type="PANTHER" id="PTHR30212:SF2">
    <property type="entry name" value="PROTEIN YIIM"/>
    <property type="match status" value="1"/>
</dbReference>
<evidence type="ECO:0000313" key="3">
    <source>
        <dbReference type="Proteomes" id="UP001597351"/>
    </source>
</evidence>
<name>A0ABW4TTY5_9ACTN</name>
<evidence type="ECO:0000313" key="2">
    <source>
        <dbReference type="EMBL" id="MFD1948506.1"/>
    </source>
</evidence>
<organism evidence="2 3">
    <name type="scientific">Nocardioides aestuarii</name>
    <dbReference type="NCBI Taxonomy" id="252231"/>
    <lineage>
        <taxon>Bacteria</taxon>
        <taxon>Bacillati</taxon>
        <taxon>Actinomycetota</taxon>
        <taxon>Actinomycetes</taxon>
        <taxon>Propionibacteriales</taxon>
        <taxon>Nocardioidaceae</taxon>
        <taxon>Nocardioides</taxon>
    </lineage>
</organism>
<feature type="domain" description="MOSC" evidence="1">
    <location>
        <begin position="29"/>
        <end position="168"/>
    </location>
</feature>
<dbReference type="PROSITE" id="PS51340">
    <property type="entry name" value="MOSC"/>
    <property type="match status" value="1"/>
</dbReference>
<dbReference type="EMBL" id="JBHUGD010000003">
    <property type="protein sequence ID" value="MFD1948506.1"/>
    <property type="molecule type" value="Genomic_DNA"/>
</dbReference>
<dbReference type="InterPro" id="IPR052353">
    <property type="entry name" value="Benzoxazolinone_Detox_Enz"/>
</dbReference>
<reference evidence="3" key="1">
    <citation type="journal article" date="2019" name="Int. J. Syst. Evol. Microbiol.">
        <title>The Global Catalogue of Microorganisms (GCM) 10K type strain sequencing project: providing services to taxonomists for standard genome sequencing and annotation.</title>
        <authorList>
            <consortium name="The Broad Institute Genomics Platform"/>
            <consortium name="The Broad Institute Genome Sequencing Center for Infectious Disease"/>
            <person name="Wu L."/>
            <person name="Ma J."/>
        </authorList>
    </citation>
    <scope>NUCLEOTIDE SEQUENCE [LARGE SCALE GENOMIC DNA]</scope>
    <source>
        <strain evidence="3">CGMCC 1.12477</strain>
    </source>
</reference>
<dbReference type="Proteomes" id="UP001597351">
    <property type="component" value="Unassembled WGS sequence"/>
</dbReference>